<protein>
    <submittedName>
        <fullName evidence="1">Uncharacterized protein</fullName>
    </submittedName>
</protein>
<dbReference type="GeneID" id="70232236"/>
<dbReference type="Pfam" id="PF13419">
    <property type="entry name" value="HAD_2"/>
    <property type="match status" value="1"/>
</dbReference>
<evidence type="ECO:0000313" key="2">
    <source>
        <dbReference type="Proteomes" id="UP000769157"/>
    </source>
</evidence>
<dbReference type="Proteomes" id="UP000769157">
    <property type="component" value="Unassembled WGS sequence"/>
</dbReference>
<dbReference type="PANTHER" id="PTHR43885">
    <property type="entry name" value="HALOACID DEHALOGENASE-LIKE HYDROLASE"/>
    <property type="match status" value="1"/>
</dbReference>
<dbReference type="AlphaFoldDB" id="A0A9P8PH51"/>
<dbReference type="CDD" id="cd01427">
    <property type="entry name" value="HAD_like"/>
    <property type="match status" value="1"/>
</dbReference>
<dbReference type="InterPro" id="IPR023214">
    <property type="entry name" value="HAD_sf"/>
</dbReference>
<name>A0A9P8PH51_9ASCO</name>
<dbReference type="OrthoDB" id="426235at2759"/>
<keyword evidence="2" id="KW-1185">Reference proteome</keyword>
<reference evidence="1" key="2">
    <citation type="submission" date="2021-01" db="EMBL/GenBank/DDBJ databases">
        <authorList>
            <person name="Schikora-Tamarit M.A."/>
        </authorList>
    </citation>
    <scope>NUCLEOTIDE SEQUENCE</scope>
    <source>
        <strain evidence="1">CBS6075</strain>
    </source>
</reference>
<organism evidence="1 2">
    <name type="scientific">Ogataea philodendri</name>
    <dbReference type="NCBI Taxonomy" id="1378263"/>
    <lineage>
        <taxon>Eukaryota</taxon>
        <taxon>Fungi</taxon>
        <taxon>Dikarya</taxon>
        <taxon>Ascomycota</taxon>
        <taxon>Saccharomycotina</taxon>
        <taxon>Pichiomycetes</taxon>
        <taxon>Pichiales</taxon>
        <taxon>Pichiaceae</taxon>
        <taxon>Ogataea</taxon>
    </lineage>
</organism>
<reference evidence="1" key="1">
    <citation type="journal article" date="2021" name="Open Biol.">
        <title>Shared evolutionary footprints suggest mitochondrial oxidative damage underlies multiple complex I losses in fungi.</title>
        <authorList>
            <person name="Schikora-Tamarit M.A."/>
            <person name="Marcet-Houben M."/>
            <person name="Nosek J."/>
            <person name="Gabaldon T."/>
        </authorList>
    </citation>
    <scope>NUCLEOTIDE SEQUENCE</scope>
    <source>
        <strain evidence="1">CBS6075</strain>
    </source>
</reference>
<dbReference type="Gene3D" id="3.40.50.1000">
    <property type="entry name" value="HAD superfamily/HAD-like"/>
    <property type="match status" value="1"/>
</dbReference>
<dbReference type="Gene3D" id="1.10.260.80">
    <property type="match status" value="1"/>
</dbReference>
<dbReference type="InterPro" id="IPR036412">
    <property type="entry name" value="HAD-like_sf"/>
</dbReference>
<gene>
    <name evidence="1" type="ORF">OGAPHI_000268</name>
</gene>
<dbReference type="EMBL" id="JAEUBE010000055">
    <property type="protein sequence ID" value="KAH3671565.1"/>
    <property type="molecule type" value="Genomic_DNA"/>
</dbReference>
<dbReference type="SUPFAM" id="SSF56784">
    <property type="entry name" value="HAD-like"/>
    <property type="match status" value="1"/>
</dbReference>
<dbReference type="RefSeq" id="XP_046064741.1">
    <property type="nucleotide sequence ID" value="XM_046203596.1"/>
</dbReference>
<proteinExistence type="predicted"/>
<comment type="caution">
    <text evidence="1">The sequence shown here is derived from an EMBL/GenBank/DDBJ whole genome shotgun (WGS) entry which is preliminary data.</text>
</comment>
<accession>A0A9P8PH51</accession>
<evidence type="ECO:0000313" key="1">
    <source>
        <dbReference type="EMBL" id="KAH3671565.1"/>
    </source>
</evidence>
<sequence length="178" mass="20051">MFTDMRQALDLVGKKVDILDHLATLPESERLAADKKLADIEEYYMLNTEPTVGVVELFKFLSSKNIKYTVCTRNLIKPVQHLLDTHLPGVTFHEPVVTRSFQPPKPSPEPLLHISSQWGFPAKEMVMVGDSRDDMLAGLAAGFTTVLIRHEDNAKVETDVPGIDYVIHDFHELIELLS</sequence>
<dbReference type="InterPro" id="IPR041492">
    <property type="entry name" value="HAD_2"/>
</dbReference>
<dbReference type="PANTHER" id="PTHR43885:SF1">
    <property type="entry name" value="SUPERFAMILY HYDROLASE, PUTATIVE (AFU_ORTHOLOGUE AFUA_4G13290)-RELATED"/>
    <property type="match status" value="1"/>
</dbReference>